<evidence type="ECO:0000313" key="2">
    <source>
        <dbReference type="EMBL" id="MDV6225644.1"/>
    </source>
</evidence>
<proteinExistence type="predicted"/>
<evidence type="ECO:0000256" key="1">
    <source>
        <dbReference type="SAM" id="MobiDB-lite"/>
    </source>
</evidence>
<name>A0ABU4AHB5_9HYPH</name>
<keyword evidence="3" id="KW-1185">Reference proteome</keyword>
<gene>
    <name evidence="2" type="ORF">R2G56_05035</name>
</gene>
<comment type="caution">
    <text evidence="2">The sequence shown here is derived from an EMBL/GenBank/DDBJ whole genome shotgun (WGS) entry which is preliminary data.</text>
</comment>
<feature type="region of interest" description="Disordered" evidence="1">
    <location>
        <begin position="71"/>
        <end position="90"/>
    </location>
</feature>
<reference evidence="2 3" key="1">
    <citation type="submission" date="2023-10" db="EMBL/GenBank/DDBJ databases">
        <authorList>
            <person name="Venkata Ramana C."/>
            <person name="Sasikala C."/>
            <person name="Dhurka M."/>
        </authorList>
    </citation>
    <scope>NUCLEOTIDE SEQUENCE [LARGE SCALE GENOMIC DNA]</scope>
    <source>
        <strain evidence="2 3">KCTC 32151</strain>
    </source>
</reference>
<dbReference type="RefSeq" id="WP_317560631.1">
    <property type="nucleotide sequence ID" value="NZ_JAWLIP010000001.1"/>
</dbReference>
<evidence type="ECO:0000313" key="3">
    <source>
        <dbReference type="Proteomes" id="UP001185659"/>
    </source>
</evidence>
<sequence>MSWSVRHDACLPLFRGGKKGPDWPAFKAMEENMQSITLTFTVAASTKPCGTASISFWMIIWAIAILDESASKQRARKNAPASTKPPALRM</sequence>
<dbReference type="Proteomes" id="UP001185659">
    <property type="component" value="Unassembled WGS sequence"/>
</dbReference>
<protein>
    <submittedName>
        <fullName evidence="2">Uncharacterized protein</fullName>
    </submittedName>
</protein>
<accession>A0ABU4AHB5</accession>
<organism evidence="2 3">
    <name type="scientific">Nitratireductor aquimarinus</name>
    <dbReference type="NCBI Taxonomy" id="889300"/>
    <lineage>
        <taxon>Bacteria</taxon>
        <taxon>Pseudomonadati</taxon>
        <taxon>Pseudomonadota</taxon>
        <taxon>Alphaproteobacteria</taxon>
        <taxon>Hyphomicrobiales</taxon>
        <taxon>Phyllobacteriaceae</taxon>
        <taxon>Nitratireductor</taxon>
    </lineage>
</organism>
<dbReference type="EMBL" id="JAWLIP010000001">
    <property type="protein sequence ID" value="MDV6225644.1"/>
    <property type="molecule type" value="Genomic_DNA"/>
</dbReference>